<organism evidence="3 4">
    <name type="scientific">Empedobacter falsenii</name>
    <dbReference type="NCBI Taxonomy" id="343874"/>
    <lineage>
        <taxon>Bacteria</taxon>
        <taxon>Pseudomonadati</taxon>
        <taxon>Bacteroidota</taxon>
        <taxon>Flavobacteriia</taxon>
        <taxon>Flavobacteriales</taxon>
        <taxon>Weeksellaceae</taxon>
        <taxon>Empedobacter</taxon>
    </lineage>
</organism>
<dbReference type="NCBIfam" id="TIGR04183">
    <property type="entry name" value="Por_Secre_tail"/>
    <property type="match status" value="1"/>
</dbReference>
<dbReference type="Proteomes" id="UP000510643">
    <property type="component" value="Chromosome"/>
</dbReference>
<dbReference type="GeneID" id="78400125"/>
<evidence type="ECO:0000313" key="3">
    <source>
        <dbReference type="EMBL" id="QLL56860.1"/>
    </source>
</evidence>
<sequence length="678" mass="76697">MKKTFILLATIFGLCSTTYAQTIFEKSNTTLIKNNKSKSNSLDKLNRSFDWTTHNRGKDANAFANFEETAGLNTKNGSEKNTLTPFGSINAQRWTYGTNVDTNETVMFSIDSKYGANASLTFKTYTDDLKVDKQFTISIPESANRAEPIGDFSSKILDNNNKLIVAVYVHFFEGGQGPAFQKHQIWFVNESGEILNKVDASSAEILKDSKGKLNVYTYHSDEDYVTVKKVDLNNSTNTLEYKVPFDLVNFYVGLPLAHKNLNGKDYLVFSHYTEKLLDNSTLEFNTNAKFALDFIDAETFKLEKTYNLPVIGFDEENPYTIPMTTFGLFYNTDKYDISSNVYNADSKLEFTYGALFYDMPNDREWFNYYVVNEDGTVLKTLNEDIANGGIETGIELTELANQKDQVVMLIDNGEGISNIKVYNLPELELAQDFPAVHNDDLLSLNFNRIANGNTFNYVVGLNFGEVEGDKAFGIVKHYDTKGVEVKKVRLPITLETELFAPFLNALTLNPTIVNDDDKIEYVYAYQDRVNNKAANTYSIAQDENNLLASFSGRTEKGNITMSGYGTKRNGEYDRLYVYYGSDYSATSFITDFYKFPFESLAVNDIQKNKQSIKYLSNVKEIRVDYEYATYQVFNMNGNLISSGNSSKTIFTNGWNKGVYIIKTLDKQGKANTAKILVF</sequence>
<dbReference type="KEGG" id="efal:FH779_01620"/>
<keyword evidence="1 2" id="KW-0732">Signal</keyword>
<dbReference type="InterPro" id="IPR026444">
    <property type="entry name" value="Secre_tail"/>
</dbReference>
<dbReference type="AlphaFoldDB" id="A0A7H9DPC0"/>
<evidence type="ECO:0000256" key="2">
    <source>
        <dbReference type="SAM" id="SignalP"/>
    </source>
</evidence>
<proteinExistence type="predicted"/>
<dbReference type="EMBL" id="CP040908">
    <property type="protein sequence ID" value="QLL56860.1"/>
    <property type="molecule type" value="Genomic_DNA"/>
</dbReference>
<feature type="signal peptide" evidence="2">
    <location>
        <begin position="1"/>
        <end position="20"/>
    </location>
</feature>
<evidence type="ECO:0000256" key="1">
    <source>
        <dbReference type="ARBA" id="ARBA00022729"/>
    </source>
</evidence>
<keyword evidence="4" id="KW-1185">Reference proteome</keyword>
<accession>A0A7H9DPC0</accession>
<protein>
    <submittedName>
        <fullName evidence="3">T9SS type A sorting domain-containing protein</fullName>
    </submittedName>
</protein>
<name>A0A7H9DPC0_9FLAO</name>
<reference evidence="3 4" key="1">
    <citation type="submission" date="2019-06" db="EMBL/GenBank/DDBJ databases">
        <title>Emergence of pandrug resistant Empedobacter falsenii in China.</title>
        <authorList>
            <person name="Dong N."/>
            <person name="Chen S."/>
            <person name="Zhang R."/>
        </authorList>
    </citation>
    <scope>NUCLEOTIDE SEQUENCE [LARGE SCALE GENOMIC DNA]</scope>
    <source>
        <strain evidence="3 4">1681-1</strain>
    </source>
</reference>
<dbReference type="RefSeq" id="WP_180905822.1">
    <property type="nucleotide sequence ID" value="NZ_CP040908.1"/>
</dbReference>
<feature type="chain" id="PRO_5028866181" evidence="2">
    <location>
        <begin position="21"/>
        <end position="678"/>
    </location>
</feature>
<gene>
    <name evidence="3" type="ORF">FH779_01620</name>
</gene>
<evidence type="ECO:0000313" key="4">
    <source>
        <dbReference type="Proteomes" id="UP000510643"/>
    </source>
</evidence>